<dbReference type="eggNOG" id="ENOG502Z7XV">
    <property type="taxonomic scope" value="Bacteria"/>
</dbReference>
<dbReference type="STRING" id="454171.CP488_00586"/>
<feature type="transmembrane region" description="Helical" evidence="1">
    <location>
        <begin position="503"/>
        <end position="525"/>
    </location>
</feature>
<keyword evidence="1" id="KW-0472">Membrane</keyword>
<feature type="transmembrane region" description="Helical" evidence="1">
    <location>
        <begin position="30"/>
        <end position="50"/>
    </location>
</feature>
<reference evidence="5" key="1">
    <citation type="submission" date="2013-03" db="EMBL/GenBank/DDBJ databases">
        <title>Genome sequence of Chthonomonas calidirosea, the first sequenced genome from the Armatimonadetes phylum (formally candidate division OP10).</title>
        <authorList>
            <person name="Lee K.C.Y."/>
            <person name="Morgan X.C."/>
            <person name="Dunfield P.F."/>
            <person name="Tamas I."/>
            <person name="Houghton K.M."/>
            <person name="Vyssotski M."/>
            <person name="Ryan J.L.J."/>
            <person name="Lagutin K."/>
            <person name="McDonald I.R."/>
            <person name="Stott M.B."/>
        </authorList>
    </citation>
    <scope>NUCLEOTIDE SEQUENCE [LARGE SCALE GENOMIC DNA]</scope>
    <source>
        <strain evidence="5">DSM 23976 / ICMP 18418 / T49</strain>
    </source>
</reference>
<dbReference type="AlphaFoldDB" id="S0ESY3"/>
<evidence type="ECO:0000256" key="1">
    <source>
        <dbReference type="SAM" id="Phobius"/>
    </source>
</evidence>
<evidence type="ECO:0000259" key="3">
    <source>
        <dbReference type="Pfam" id="PF20581"/>
    </source>
</evidence>
<feature type="transmembrane region" description="Helical" evidence="1">
    <location>
        <begin position="630"/>
        <end position="655"/>
    </location>
</feature>
<dbReference type="PATRIC" id="fig|1303518.3.peg.577"/>
<dbReference type="InterPro" id="IPR046711">
    <property type="entry name" value="DUF6784"/>
</dbReference>
<feature type="domain" description="DUF6784" evidence="2">
    <location>
        <begin position="568"/>
        <end position="665"/>
    </location>
</feature>
<dbReference type="KEGG" id="ccz:CCALI_00568"/>
<dbReference type="Pfam" id="PF20580">
    <property type="entry name" value="DUF6784"/>
    <property type="match status" value="1"/>
</dbReference>
<feature type="transmembrane region" description="Helical" evidence="1">
    <location>
        <begin position="595"/>
        <end position="618"/>
    </location>
</feature>
<dbReference type="Pfam" id="PF20581">
    <property type="entry name" value="DUF6785"/>
    <property type="match status" value="1"/>
</dbReference>
<feature type="transmembrane region" description="Helical" evidence="1">
    <location>
        <begin position="391"/>
        <end position="408"/>
    </location>
</feature>
<feature type="transmembrane region" description="Helical" evidence="1">
    <location>
        <begin position="180"/>
        <end position="201"/>
    </location>
</feature>
<feature type="domain" description="DUF6785" evidence="3">
    <location>
        <begin position="32"/>
        <end position="532"/>
    </location>
</feature>
<evidence type="ECO:0000313" key="4">
    <source>
        <dbReference type="EMBL" id="CCW34399.1"/>
    </source>
</evidence>
<dbReference type="Proteomes" id="UP000014227">
    <property type="component" value="Chromosome I"/>
</dbReference>
<dbReference type="InParanoid" id="S0ESY3"/>
<dbReference type="EMBL" id="HF951689">
    <property type="protein sequence ID" value="CCW34399.1"/>
    <property type="molecule type" value="Genomic_DNA"/>
</dbReference>
<organism evidence="4 5">
    <name type="scientific">Chthonomonas calidirosea (strain DSM 23976 / ICMP 18418 / T49)</name>
    <dbReference type="NCBI Taxonomy" id="1303518"/>
    <lineage>
        <taxon>Bacteria</taxon>
        <taxon>Bacillati</taxon>
        <taxon>Armatimonadota</taxon>
        <taxon>Chthonomonadia</taxon>
        <taxon>Chthonomonadales</taxon>
        <taxon>Chthonomonadaceae</taxon>
        <taxon>Chthonomonas</taxon>
    </lineage>
</organism>
<keyword evidence="1" id="KW-1133">Transmembrane helix</keyword>
<accession>S0ESY3</accession>
<feature type="transmembrane region" description="Helical" evidence="1">
    <location>
        <begin position="99"/>
        <end position="117"/>
    </location>
</feature>
<evidence type="ECO:0000313" key="5">
    <source>
        <dbReference type="Proteomes" id="UP000014227"/>
    </source>
</evidence>
<feature type="transmembrane region" description="Helical" evidence="1">
    <location>
        <begin position="566"/>
        <end position="583"/>
    </location>
</feature>
<dbReference type="InterPro" id="IPR046712">
    <property type="entry name" value="DUF6785"/>
</dbReference>
<protein>
    <submittedName>
        <fullName evidence="4">Uncharacterized protein</fullName>
    </submittedName>
</protein>
<sequence length="668" mass="76061">MTTERVPQSYSTADPSEAFNSKAVTPARGFSLRAVLLGLLLTIPATFWTTVIEVRWYSLDGTCLPLFIMPIFFLFWLVLLNRGLKSLKPSWALSQQELLLVYIILVVGTVMAAHDMLQNLFGSIGHASYFATPENHWKTLFFPLLPNFWLVRDPVALKGFYRGDVSPYDPHYWVPFIAPLFWWLLFIGTLIGICLCLNVLIRTRWSGHERLAFPIVELPVALTSHPQTAASDLLASRAMWAGFLLAAILDLINGMHNLYPSWPFIPILKLYNIGQYFTSRPWNAIRDTNISMYPFAIGLAYFVPLDLSFSCWFFFVARKLFQVFGAITGLDGPGSGGFPYFPQQASGAWIAWGLTVVWALRGQFRHAWRVAFQREPLNPLEEPEMVRHYRGAFFGLAIGTLILAIYSWRINLSPWVAILFFGLYFLLAITITRARAELGTPHEIYFVNPRLILVTLFGSQTLGAQNLTDLSVMYWFNRGYRCHPMPNQLEAMRMGEMARIRQSAIITTLVIAFVWGALVACWANIHVTFTNGATAKCIGFKVWVGGESYNNLQQWLQTPARVDIRQISYLIGGFLLVLFLRLMRGAFLWWPFHPAGYALAVSFAMDYFWFCFFIAWLVKFFLVRAGGMKAYQAAIPFFLGLILGDYVMGASWALFGAYNHLQAYKIYI</sequence>
<dbReference type="HOGENOM" id="CLU_405827_0_0_0"/>
<feature type="transmembrane region" description="Helical" evidence="1">
    <location>
        <begin position="292"/>
        <end position="315"/>
    </location>
</feature>
<gene>
    <name evidence="4" type="ORF">CCALI_00568</name>
</gene>
<feature type="transmembrane region" description="Helical" evidence="1">
    <location>
        <begin position="56"/>
        <end position="79"/>
    </location>
</feature>
<name>S0ESY3_CHTCT</name>
<keyword evidence="1" id="KW-0812">Transmembrane</keyword>
<evidence type="ECO:0000259" key="2">
    <source>
        <dbReference type="Pfam" id="PF20580"/>
    </source>
</evidence>
<keyword evidence="5" id="KW-1185">Reference proteome</keyword>
<dbReference type="OrthoDB" id="5428060at2"/>
<feature type="transmembrane region" description="Helical" evidence="1">
    <location>
        <begin position="414"/>
        <end position="432"/>
    </location>
</feature>
<dbReference type="RefSeq" id="WP_016481961.1">
    <property type="nucleotide sequence ID" value="NC_021487.1"/>
</dbReference>
<proteinExistence type="predicted"/>